<feature type="transmembrane region" description="Helical" evidence="13">
    <location>
        <begin position="180"/>
        <end position="205"/>
    </location>
</feature>
<evidence type="ECO:0000256" key="2">
    <source>
        <dbReference type="ARBA" id="ARBA00004651"/>
    </source>
</evidence>
<accession>G1TSR2</accession>
<dbReference type="Pfam" id="PF03402">
    <property type="entry name" value="V1R"/>
    <property type="match status" value="1"/>
</dbReference>
<evidence type="ECO:0000256" key="9">
    <source>
        <dbReference type="ARBA" id="ARBA00023136"/>
    </source>
</evidence>
<evidence type="ECO:0000256" key="12">
    <source>
        <dbReference type="ARBA" id="ARBA00023224"/>
    </source>
</evidence>
<evidence type="ECO:0000256" key="5">
    <source>
        <dbReference type="ARBA" id="ARBA00022507"/>
    </source>
</evidence>
<dbReference type="InterPro" id="IPR004072">
    <property type="entry name" value="Vmron_rcpt_1"/>
</dbReference>
<keyword evidence="16" id="KW-1185">Reference proteome</keyword>
<dbReference type="eggNOG" id="ENOG502RD1P">
    <property type="taxonomic scope" value="Eukaryota"/>
</dbReference>
<dbReference type="FunFam" id="1.20.1070.10:FF:000033">
    <property type="entry name" value="Vomeronasal type-1 receptor"/>
    <property type="match status" value="1"/>
</dbReference>
<feature type="transmembrane region" description="Helical" evidence="13">
    <location>
        <begin position="128"/>
        <end position="150"/>
    </location>
</feature>
<dbReference type="GO" id="GO:0019236">
    <property type="term" value="P:response to pheromone"/>
    <property type="evidence" value="ECO:0007669"/>
    <property type="project" value="UniProtKB-KW"/>
</dbReference>
<comment type="subcellular location">
    <subcellularLocation>
        <location evidence="2 13">Cell membrane</location>
        <topology evidence="2 13">Multi-pass membrane protein</topology>
    </subcellularLocation>
</comment>
<comment type="similarity">
    <text evidence="3 13">Belongs to the G-protein coupled receptor 1 family.</text>
</comment>
<sequence>MASWEVATGTLFLAQVICGILGNFSLLSHHVFHSLTGFKARCTDLILRHLLVANCLVILSCGVPEAVTALRGKFLPSDAECSLLFYVQRVSRAVSIESTCFLSIFQAITISPRNSRWAELKVKAPRYIGLSSMLCWILNMFINTISPIYVTSKWINTSITKRKDYGYCNAVFQDTFTGSLFLALLLLPDAVSLGLMLLASSSMVFSLHRHKQQVQHIHGPRNASPRTSPESRATRSILALVSTFVFFYTVSSTFQVYLALLCKPSRLTVNISALFAGCFPTLSPYLLMSCDSRVPRLCFAWISNTKSPNIIRNMYLVFAL</sequence>
<feature type="transmembrane region" description="Helical" evidence="13">
    <location>
        <begin position="49"/>
        <end position="70"/>
    </location>
</feature>
<proteinExistence type="inferred from homology"/>
<feature type="transmembrane region" description="Helical" evidence="13">
    <location>
        <begin position="267"/>
        <end position="287"/>
    </location>
</feature>
<dbReference type="Gene3D" id="1.20.1070.10">
    <property type="entry name" value="Rhodopsin 7-helix transmembrane proteins"/>
    <property type="match status" value="1"/>
</dbReference>
<evidence type="ECO:0000256" key="6">
    <source>
        <dbReference type="ARBA" id="ARBA00022692"/>
    </source>
</evidence>
<feature type="domain" description="G-protein coupled receptors family 1 profile" evidence="14">
    <location>
        <begin position="22"/>
        <end position="287"/>
    </location>
</feature>
<dbReference type="AlphaFoldDB" id="G1TSR2"/>
<dbReference type="PaxDb" id="9986-ENSOCUP00000020080"/>
<evidence type="ECO:0000256" key="3">
    <source>
        <dbReference type="ARBA" id="ARBA00010663"/>
    </source>
</evidence>
<dbReference type="GO" id="GO:0005886">
    <property type="term" value="C:plasma membrane"/>
    <property type="evidence" value="ECO:0007669"/>
    <property type="project" value="UniProtKB-SubCell"/>
</dbReference>
<keyword evidence="9 13" id="KW-0472">Membrane</keyword>
<evidence type="ECO:0000256" key="10">
    <source>
        <dbReference type="ARBA" id="ARBA00023170"/>
    </source>
</evidence>
<dbReference type="OrthoDB" id="9606139at2759"/>
<keyword evidence="4 13" id="KW-1003">Cell membrane</keyword>
<reference evidence="15" key="3">
    <citation type="submission" date="2025-09" db="UniProtKB">
        <authorList>
            <consortium name="Ensembl"/>
        </authorList>
    </citation>
    <scope>IDENTIFICATION</scope>
    <source>
        <strain evidence="15">Thorbecke</strain>
    </source>
</reference>
<dbReference type="InterPro" id="IPR017452">
    <property type="entry name" value="GPCR_Rhodpsn_7TM"/>
</dbReference>
<evidence type="ECO:0000256" key="4">
    <source>
        <dbReference type="ARBA" id="ARBA00022475"/>
    </source>
</evidence>
<dbReference type="Bgee" id="ENSOCUG00000027947">
    <property type="expression patterns" value="Expressed in testis"/>
</dbReference>
<dbReference type="KEGG" id="ocu:100311043"/>
<protein>
    <recommendedName>
        <fullName evidence="13">Vomeronasal type-1 receptor</fullName>
    </recommendedName>
</protein>
<evidence type="ECO:0000256" key="8">
    <source>
        <dbReference type="ARBA" id="ARBA00023040"/>
    </source>
</evidence>
<dbReference type="GeneTree" id="ENSGT00960000186612"/>
<evidence type="ECO:0000256" key="7">
    <source>
        <dbReference type="ARBA" id="ARBA00022989"/>
    </source>
</evidence>
<evidence type="ECO:0000313" key="16">
    <source>
        <dbReference type="Proteomes" id="UP000001811"/>
    </source>
</evidence>
<gene>
    <name evidence="15" type="primary">ORYCUNV1R1668</name>
</gene>
<dbReference type="Ensembl" id="ENSOCUT00000021006.2">
    <property type="protein sequence ID" value="ENSOCUP00000020080.2"/>
    <property type="gene ID" value="ENSOCUG00000027947.2"/>
</dbReference>
<feature type="transmembrane region" description="Helical" evidence="13">
    <location>
        <begin position="6"/>
        <end position="28"/>
    </location>
</feature>
<reference evidence="15" key="2">
    <citation type="submission" date="2025-08" db="UniProtKB">
        <authorList>
            <consortium name="Ensembl"/>
        </authorList>
    </citation>
    <scope>IDENTIFICATION</scope>
    <source>
        <strain evidence="15">Thorbecke</strain>
    </source>
</reference>
<dbReference type="PROSITE" id="PS50262">
    <property type="entry name" value="G_PROTEIN_RECEP_F1_2"/>
    <property type="match status" value="1"/>
</dbReference>
<evidence type="ECO:0000256" key="11">
    <source>
        <dbReference type="ARBA" id="ARBA00023180"/>
    </source>
</evidence>
<feature type="transmembrane region" description="Helical" evidence="13">
    <location>
        <begin position="237"/>
        <end position="261"/>
    </location>
</feature>
<keyword evidence="11" id="KW-0325">Glycoprotein</keyword>
<keyword evidence="6 13" id="KW-0812">Transmembrane</keyword>
<keyword evidence="5 13" id="KW-0589">Pheromone response</keyword>
<reference evidence="15 16" key="1">
    <citation type="journal article" date="2011" name="Nature">
        <title>A high-resolution map of human evolutionary constraint using 29 mammals.</title>
        <authorList>
            <person name="Lindblad-Toh K."/>
            <person name="Garber M."/>
            <person name="Zuk O."/>
            <person name="Lin M.F."/>
            <person name="Parker B.J."/>
            <person name="Washietl S."/>
            <person name="Kheradpour P."/>
            <person name="Ernst J."/>
            <person name="Jordan G."/>
            <person name="Mauceli E."/>
            <person name="Ward L.D."/>
            <person name="Lowe C.B."/>
            <person name="Holloway A.K."/>
            <person name="Clamp M."/>
            <person name="Gnerre S."/>
            <person name="Alfoldi J."/>
            <person name="Beal K."/>
            <person name="Chang J."/>
            <person name="Clawson H."/>
            <person name="Cuff J."/>
            <person name="Di Palma F."/>
            <person name="Fitzgerald S."/>
            <person name="Flicek P."/>
            <person name="Guttman M."/>
            <person name="Hubisz M.J."/>
            <person name="Jaffe D.B."/>
            <person name="Jungreis I."/>
            <person name="Kent W.J."/>
            <person name="Kostka D."/>
            <person name="Lara M."/>
            <person name="Martins A.L."/>
            <person name="Massingham T."/>
            <person name="Moltke I."/>
            <person name="Raney B.J."/>
            <person name="Rasmussen M.D."/>
            <person name="Robinson J."/>
            <person name="Stark A."/>
            <person name="Vilella A.J."/>
            <person name="Wen J."/>
            <person name="Xie X."/>
            <person name="Zody M.C."/>
            <person name="Baldwin J."/>
            <person name="Bloom T."/>
            <person name="Chin C.W."/>
            <person name="Heiman D."/>
            <person name="Nicol R."/>
            <person name="Nusbaum C."/>
            <person name="Young S."/>
            <person name="Wilkinson J."/>
            <person name="Worley K.C."/>
            <person name="Kovar C.L."/>
            <person name="Muzny D.M."/>
            <person name="Gibbs R.A."/>
            <person name="Cree A."/>
            <person name="Dihn H.H."/>
            <person name="Fowler G."/>
            <person name="Jhangiani S."/>
            <person name="Joshi V."/>
            <person name="Lee S."/>
            <person name="Lewis L.R."/>
            <person name="Nazareth L.V."/>
            <person name="Okwuonu G."/>
            <person name="Santibanez J."/>
            <person name="Warren W.C."/>
            <person name="Mardis E.R."/>
            <person name="Weinstock G.M."/>
            <person name="Wilson R.K."/>
            <person name="Delehaunty K."/>
            <person name="Dooling D."/>
            <person name="Fronik C."/>
            <person name="Fulton L."/>
            <person name="Fulton B."/>
            <person name="Graves T."/>
            <person name="Minx P."/>
            <person name="Sodergren E."/>
            <person name="Birney E."/>
            <person name="Margulies E.H."/>
            <person name="Herrero J."/>
            <person name="Green E.D."/>
            <person name="Haussler D."/>
            <person name="Siepel A."/>
            <person name="Goldman N."/>
            <person name="Pollard K.S."/>
            <person name="Pedersen J.S."/>
            <person name="Lander E.S."/>
            <person name="Kellis M."/>
        </authorList>
    </citation>
    <scope>NUCLEOTIDE SEQUENCE [LARGE SCALE GENOMIC DNA]</scope>
    <source>
        <strain evidence="16">Thorbecke</strain>
    </source>
</reference>
<organism evidence="15 16">
    <name type="scientific">Oryctolagus cuniculus</name>
    <name type="common">Rabbit</name>
    <dbReference type="NCBI Taxonomy" id="9986"/>
    <lineage>
        <taxon>Eukaryota</taxon>
        <taxon>Metazoa</taxon>
        <taxon>Chordata</taxon>
        <taxon>Craniata</taxon>
        <taxon>Vertebrata</taxon>
        <taxon>Euteleostomi</taxon>
        <taxon>Mammalia</taxon>
        <taxon>Eutheria</taxon>
        <taxon>Euarchontoglires</taxon>
        <taxon>Glires</taxon>
        <taxon>Lagomorpha</taxon>
        <taxon>Leporidae</taxon>
        <taxon>Oryctolagus</taxon>
    </lineage>
</organism>
<comment type="function">
    <text evidence="1">Putative pheromone receptor.</text>
</comment>
<dbReference type="InParanoid" id="G1TSR2"/>
<keyword evidence="12 13" id="KW-0807">Transducer</keyword>
<dbReference type="Proteomes" id="UP000001811">
    <property type="component" value="Unplaced"/>
</dbReference>
<evidence type="ECO:0000256" key="1">
    <source>
        <dbReference type="ARBA" id="ARBA00003878"/>
    </source>
</evidence>
<keyword evidence="8 13" id="KW-0297">G-protein coupled receptor</keyword>
<dbReference type="HOGENOM" id="CLU_058641_1_0_1"/>
<dbReference type="GO" id="GO:0016503">
    <property type="term" value="F:pheromone receptor activity"/>
    <property type="evidence" value="ECO:0007669"/>
    <property type="project" value="InterPro"/>
</dbReference>
<name>G1TSR2_RABIT</name>
<dbReference type="SUPFAM" id="SSF81321">
    <property type="entry name" value="Family A G protein-coupled receptor-like"/>
    <property type="match status" value="1"/>
</dbReference>
<dbReference type="PRINTS" id="PR01534">
    <property type="entry name" value="VOMERONASL1R"/>
</dbReference>
<evidence type="ECO:0000256" key="13">
    <source>
        <dbReference type="RuleBase" id="RU364061"/>
    </source>
</evidence>
<dbReference type="PANTHER" id="PTHR24062">
    <property type="entry name" value="VOMERONASAL TYPE-1 RECEPTOR"/>
    <property type="match status" value="1"/>
</dbReference>
<keyword evidence="10 13" id="KW-0675">Receptor</keyword>
<evidence type="ECO:0000313" key="15">
    <source>
        <dbReference type="Ensembl" id="ENSOCUP00000020080.2"/>
    </source>
</evidence>
<keyword evidence="7 13" id="KW-1133">Transmembrane helix</keyword>
<evidence type="ECO:0000259" key="14">
    <source>
        <dbReference type="PROSITE" id="PS50262"/>
    </source>
</evidence>
<dbReference type="GO" id="GO:0007606">
    <property type="term" value="P:sensory perception of chemical stimulus"/>
    <property type="evidence" value="ECO:0007669"/>
    <property type="project" value="UniProtKB-ARBA"/>
</dbReference>